<dbReference type="Gene3D" id="1.20.140.10">
    <property type="entry name" value="Butyryl-CoA Dehydrogenase, subunit A, domain 3"/>
    <property type="match status" value="1"/>
</dbReference>
<dbReference type="Pfam" id="PF02771">
    <property type="entry name" value="Acyl-CoA_dh_N"/>
    <property type="match status" value="1"/>
</dbReference>
<keyword evidence="4" id="KW-0274">FAD</keyword>
<feature type="domain" description="Acyl-CoA dehydrogenase/oxidase N-terminal" evidence="8">
    <location>
        <begin position="13"/>
        <end position="123"/>
    </location>
</feature>
<evidence type="ECO:0000259" key="7">
    <source>
        <dbReference type="Pfam" id="PF02770"/>
    </source>
</evidence>
<dbReference type="AlphaFoldDB" id="A0A0F9W0I2"/>
<feature type="domain" description="Acyl-CoA dehydrogenase/oxidase C-terminal" evidence="6">
    <location>
        <begin position="241"/>
        <end position="386"/>
    </location>
</feature>
<dbReference type="PANTHER" id="PTHR43884:SF12">
    <property type="entry name" value="ISOVALERYL-COA DEHYDROGENASE, MITOCHONDRIAL-RELATED"/>
    <property type="match status" value="1"/>
</dbReference>
<dbReference type="InterPro" id="IPR046373">
    <property type="entry name" value="Acyl-CoA_Oxase/DH_mid-dom_sf"/>
</dbReference>
<dbReference type="SUPFAM" id="SSF56645">
    <property type="entry name" value="Acyl-CoA dehydrogenase NM domain-like"/>
    <property type="match status" value="1"/>
</dbReference>
<comment type="cofactor">
    <cofactor evidence="1">
        <name>FAD</name>
        <dbReference type="ChEBI" id="CHEBI:57692"/>
    </cofactor>
</comment>
<evidence type="ECO:0000256" key="5">
    <source>
        <dbReference type="ARBA" id="ARBA00023002"/>
    </source>
</evidence>
<dbReference type="Pfam" id="PF00441">
    <property type="entry name" value="Acyl-CoA_dh_1"/>
    <property type="match status" value="1"/>
</dbReference>
<evidence type="ECO:0000256" key="1">
    <source>
        <dbReference type="ARBA" id="ARBA00001974"/>
    </source>
</evidence>
<keyword evidence="5" id="KW-0560">Oxidoreductase</keyword>
<dbReference type="InterPro" id="IPR037069">
    <property type="entry name" value="AcylCoA_DH/ox_N_sf"/>
</dbReference>
<protein>
    <recommendedName>
        <fullName evidence="10">Acyl-CoA dehydrogenase</fullName>
    </recommendedName>
</protein>
<dbReference type="FunFam" id="1.20.140.10:FF:000001">
    <property type="entry name" value="Acyl-CoA dehydrogenase"/>
    <property type="match status" value="1"/>
</dbReference>
<evidence type="ECO:0000259" key="8">
    <source>
        <dbReference type="Pfam" id="PF02771"/>
    </source>
</evidence>
<proteinExistence type="inferred from homology"/>
<reference evidence="9" key="1">
    <citation type="journal article" date="2015" name="Nature">
        <title>Complex archaea that bridge the gap between prokaryotes and eukaryotes.</title>
        <authorList>
            <person name="Spang A."/>
            <person name="Saw J.H."/>
            <person name="Jorgensen S.L."/>
            <person name="Zaremba-Niedzwiedzka K."/>
            <person name="Martijn J."/>
            <person name="Lind A.E."/>
            <person name="van Eijk R."/>
            <person name="Schleper C."/>
            <person name="Guy L."/>
            <person name="Ettema T.J."/>
        </authorList>
    </citation>
    <scope>NUCLEOTIDE SEQUENCE</scope>
</reference>
<dbReference type="InterPro" id="IPR009075">
    <property type="entry name" value="AcylCo_DH/oxidase_C"/>
</dbReference>
<evidence type="ECO:0000256" key="2">
    <source>
        <dbReference type="ARBA" id="ARBA00009347"/>
    </source>
</evidence>
<dbReference type="GO" id="GO:0003995">
    <property type="term" value="F:acyl-CoA dehydrogenase activity"/>
    <property type="evidence" value="ECO:0007669"/>
    <property type="project" value="InterPro"/>
</dbReference>
<dbReference type="InterPro" id="IPR013786">
    <property type="entry name" value="AcylCoA_DH/ox_N"/>
</dbReference>
<evidence type="ECO:0008006" key="10">
    <source>
        <dbReference type="Google" id="ProtNLM"/>
    </source>
</evidence>
<dbReference type="PANTHER" id="PTHR43884">
    <property type="entry name" value="ACYL-COA DEHYDROGENASE"/>
    <property type="match status" value="1"/>
</dbReference>
<dbReference type="InterPro" id="IPR006091">
    <property type="entry name" value="Acyl-CoA_Oxase/DH_mid-dom"/>
</dbReference>
<dbReference type="SUPFAM" id="SSF47203">
    <property type="entry name" value="Acyl-CoA dehydrogenase C-terminal domain-like"/>
    <property type="match status" value="1"/>
</dbReference>
<feature type="domain" description="Acyl-CoA oxidase/dehydrogenase middle" evidence="7">
    <location>
        <begin position="127"/>
        <end position="226"/>
    </location>
</feature>
<keyword evidence="3" id="KW-0285">Flavoprotein</keyword>
<dbReference type="EMBL" id="LAZR01000004">
    <property type="protein sequence ID" value="KKO10761.1"/>
    <property type="molecule type" value="Genomic_DNA"/>
</dbReference>
<dbReference type="Gene3D" id="2.40.110.10">
    <property type="entry name" value="Butyryl-CoA Dehydrogenase, subunit A, domain 2"/>
    <property type="match status" value="1"/>
</dbReference>
<comment type="caution">
    <text evidence="9">The sequence shown here is derived from an EMBL/GenBank/DDBJ whole genome shotgun (WGS) entry which is preliminary data.</text>
</comment>
<dbReference type="Gene3D" id="1.10.540.10">
    <property type="entry name" value="Acyl-CoA dehydrogenase/oxidase, N-terminal domain"/>
    <property type="match status" value="1"/>
</dbReference>
<dbReference type="InterPro" id="IPR036250">
    <property type="entry name" value="AcylCo_DH-like_C"/>
</dbReference>
<accession>A0A0F9W0I2</accession>
<organism evidence="9">
    <name type="scientific">marine sediment metagenome</name>
    <dbReference type="NCBI Taxonomy" id="412755"/>
    <lineage>
        <taxon>unclassified sequences</taxon>
        <taxon>metagenomes</taxon>
        <taxon>ecological metagenomes</taxon>
    </lineage>
</organism>
<dbReference type="InterPro" id="IPR009100">
    <property type="entry name" value="AcylCoA_DH/oxidase_NM_dom_sf"/>
</dbReference>
<dbReference type="FunFam" id="2.40.110.10:FF:000002">
    <property type="entry name" value="Acyl-CoA dehydrogenase fadE12"/>
    <property type="match status" value="1"/>
</dbReference>
<evidence type="ECO:0000256" key="3">
    <source>
        <dbReference type="ARBA" id="ARBA00022630"/>
    </source>
</evidence>
<dbReference type="FunFam" id="1.10.540.10:FF:000026">
    <property type="entry name" value="Acyl-CoA dehydrogenase medium chain"/>
    <property type="match status" value="1"/>
</dbReference>
<name>A0A0F9W0I2_9ZZZZ</name>
<dbReference type="PROSITE" id="PS00073">
    <property type="entry name" value="ACYL_COA_DH_2"/>
    <property type="match status" value="1"/>
</dbReference>
<dbReference type="GO" id="GO:0050660">
    <property type="term" value="F:flavin adenine dinucleotide binding"/>
    <property type="evidence" value="ECO:0007669"/>
    <property type="project" value="InterPro"/>
</dbReference>
<gene>
    <name evidence="9" type="ORF">LCGC14_0022440</name>
</gene>
<dbReference type="Pfam" id="PF02770">
    <property type="entry name" value="Acyl-CoA_dh_M"/>
    <property type="match status" value="1"/>
</dbReference>
<evidence type="ECO:0000256" key="4">
    <source>
        <dbReference type="ARBA" id="ARBA00022827"/>
    </source>
</evidence>
<sequence>MPGNNHTPPWMNEELNIMRSHIARFFEREFVPHVKRWDEQGVVDREAWIKAGQAGILCASIPVEYGGGGGDFRHEMVIEEEMARAGVTGIGNSVHSGIVAHYVLNYGSESQKQRWLPRMASGELVGAIAMTEPGTGSDLQAVATTAVKTDGGYLVNGQKTFLTNGQLANLICVVVKTDAAAGSKGVSLLMLETDAAEVKDSFKRGRNLEKIGLKAQDTSEAFFDSVFVPADNLLGDSEGLGFVQLMEQLPQERLIIAVSACVAMERALDYTCEYVKERKAFGKRILDFQNTQFKLAERLTEARLARVFVDDCAMKLLDGKLDASTAAMAKWWTTQKQCEIVDECLQFFGGYGYMMEYPIAKMYIDARIQKIYGGSNEIMKLLVARDI</sequence>
<dbReference type="InterPro" id="IPR006089">
    <property type="entry name" value="Acyl-CoA_DH_CS"/>
</dbReference>
<evidence type="ECO:0000259" key="6">
    <source>
        <dbReference type="Pfam" id="PF00441"/>
    </source>
</evidence>
<evidence type="ECO:0000313" key="9">
    <source>
        <dbReference type="EMBL" id="KKO10761.1"/>
    </source>
</evidence>
<comment type="similarity">
    <text evidence="2">Belongs to the acyl-CoA dehydrogenase family.</text>
</comment>